<keyword evidence="12" id="KW-1185">Reference proteome</keyword>
<evidence type="ECO:0000256" key="4">
    <source>
        <dbReference type="ARBA" id="ARBA00022475"/>
    </source>
</evidence>
<dbReference type="Proteomes" id="UP000544052">
    <property type="component" value="Unassembled WGS sequence"/>
</dbReference>
<feature type="transmembrane region" description="Helical" evidence="8">
    <location>
        <begin position="103"/>
        <end position="121"/>
    </location>
</feature>
<organism evidence="10 11">
    <name type="scientific">Limosilactobacillus fastidiosus</name>
    <dbReference type="NCBI Taxonomy" id="2759855"/>
    <lineage>
        <taxon>Bacteria</taxon>
        <taxon>Bacillati</taxon>
        <taxon>Bacillota</taxon>
        <taxon>Bacilli</taxon>
        <taxon>Lactobacillales</taxon>
        <taxon>Lactobacillaceae</taxon>
        <taxon>Limosilactobacillus</taxon>
    </lineage>
</organism>
<evidence type="ECO:0000256" key="6">
    <source>
        <dbReference type="ARBA" id="ARBA00022989"/>
    </source>
</evidence>
<dbReference type="Pfam" id="PF01925">
    <property type="entry name" value="TauE"/>
    <property type="match status" value="1"/>
</dbReference>
<evidence type="ECO:0000256" key="2">
    <source>
        <dbReference type="ARBA" id="ARBA00009142"/>
    </source>
</evidence>
<evidence type="ECO:0000256" key="8">
    <source>
        <dbReference type="RuleBase" id="RU363041"/>
    </source>
</evidence>
<comment type="subcellular location">
    <subcellularLocation>
        <location evidence="1 8">Cell membrane</location>
        <topology evidence="1 8">Multi-pass membrane protein</topology>
    </subcellularLocation>
</comment>
<comment type="caution">
    <text evidence="10">The sequence shown here is derived from an EMBL/GenBank/DDBJ whole genome shotgun (WGS) entry which is preliminary data.</text>
</comment>
<evidence type="ECO:0000313" key="9">
    <source>
        <dbReference type="EMBL" id="MBB1062472.1"/>
    </source>
</evidence>
<name>A0A7W3YC37_9LACO</name>
<reference evidence="11 12" key="1">
    <citation type="submission" date="2020-07" db="EMBL/GenBank/DDBJ databases">
        <title>Description of Limosilactobacillus balticus sp. nov., Limosilactobacillus agrestis sp. nov., Limosilactobacillus albertensis sp. nov., Limosilactobacillus rudii sp. nov., Limosilactobacillus fastidiosus sp. nov., five novel Limosilactobacillus species isolated from the vertebrate gastrointestinal tract, and proposal of 6 subspecies of Limosilactobacillus reuteri adapted to the gastrointestinal tract of specific vertebrate hosts.</title>
        <authorList>
            <person name="Li F."/>
            <person name="Cheng C."/>
            <person name="Zheng J."/>
            <person name="Quevedo R.M."/>
            <person name="Li J."/>
            <person name="Roos S."/>
            <person name="Gaenzle M.G."/>
            <person name="Walter J."/>
        </authorList>
    </citation>
    <scope>NUCLEOTIDE SEQUENCE [LARGE SCALE GENOMIC DNA]</scope>
    <source>
        <strain evidence="10 11">WF-MA3-C</strain>
        <strain evidence="9 12">WF-MO7-1</strain>
    </source>
</reference>
<comment type="similarity">
    <text evidence="2 8">Belongs to the 4-toluene sulfonate uptake permease (TSUP) (TC 2.A.102) family.</text>
</comment>
<gene>
    <name evidence="10" type="ORF">H5R63_02045</name>
    <name evidence="9" type="ORF">H5R64_01425</name>
</gene>
<protein>
    <recommendedName>
        <fullName evidence="8">Probable membrane transporter protein</fullName>
    </recommendedName>
</protein>
<feature type="transmembrane region" description="Helical" evidence="8">
    <location>
        <begin position="78"/>
        <end position="97"/>
    </location>
</feature>
<evidence type="ECO:0000313" key="12">
    <source>
        <dbReference type="Proteomes" id="UP000544052"/>
    </source>
</evidence>
<dbReference type="GO" id="GO:0005886">
    <property type="term" value="C:plasma membrane"/>
    <property type="evidence" value="ECO:0007669"/>
    <property type="project" value="UniProtKB-SubCell"/>
</dbReference>
<keyword evidence="6 8" id="KW-1133">Transmembrane helix</keyword>
<feature type="transmembrane region" description="Helical" evidence="8">
    <location>
        <begin position="12"/>
        <end position="34"/>
    </location>
</feature>
<evidence type="ECO:0000256" key="5">
    <source>
        <dbReference type="ARBA" id="ARBA00022692"/>
    </source>
</evidence>
<sequence length="255" mass="27787">MASIPSVGTLIYLLLGGVVAGILSSAASFASLASYPLLLSVGVAPVYANVTNDAALIWNSLGSVFASGRELHGHWRQVWTYGFFTVIGSVMGCILLLAFPGKVFEKVVPFFILIAGAMILISGKHQPDLTHQKPQWLKVMYIFLLVIVGGYAGYFGAASGIVILVLLTYLTDEDFLVANAIKNAVCGFTNLVALIIYSFTSKIYWWDAFPMAIGMFIGGYLGPIILRYIPAKLMRWVIALLTLIQAVIFFREAYL</sequence>
<dbReference type="Proteomes" id="UP000518255">
    <property type="component" value="Unassembled WGS sequence"/>
</dbReference>
<evidence type="ECO:0000256" key="1">
    <source>
        <dbReference type="ARBA" id="ARBA00004651"/>
    </source>
</evidence>
<dbReference type="PANTHER" id="PTHR30269">
    <property type="entry name" value="TRANSMEMBRANE PROTEIN YFCA"/>
    <property type="match status" value="1"/>
</dbReference>
<dbReference type="RefSeq" id="WP_182580495.1">
    <property type="nucleotide sequence ID" value="NZ_JACIUY010000044.1"/>
</dbReference>
<feature type="transmembrane region" description="Helical" evidence="8">
    <location>
        <begin position="233"/>
        <end position="250"/>
    </location>
</feature>
<dbReference type="PANTHER" id="PTHR30269:SF0">
    <property type="entry name" value="MEMBRANE TRANSPORTER PROTEIN YFCA-RELATED"/>
    <property type="match status" value="1"/>
</dbReference>
<accession>A0A7W3YC37</accession>
<keyword evidence="7 8" id="KW-0472">Membrane</keyword>
<keyword evidence="3" id="KW-0813">Transport</keyword>
<feature type="transmembrane region" description="Helical" evidence="8">
    <location>
        <begin position="142"/>
        <end position="170"/>
    </location>
</feature>
<dbReference type="EMBL" id="JACIUY010000044">
    <property type="protein sequence ID" value="MBB1085577.1"/>
    <property type="molecule type" value="Genomic_DNA"/>
</dbReference>
<evidence type="ECO:0000313" key="11">
    <source>
        <dbReference type="Proteomes" id="UP000518255"/>
    </source>
</evidence>
<dbReference type="InterPro" id="IPR052017">
    <property type="entry name" value="TSUP"/>
</dbReference>
<proteinExistence type="inferred from homology"/>
<evidence type="ECO:0000256" key="7">
    <source>
        <dbReference type="ARBA" id="ARBA00023136"/>
    </source>
</evidence>
<keyword evidence="4 8" id="KW-1003">Cell membrane</keyword>
<evidence type="ECO:0000256" key="3">
    <source>
        <dbReference type="ARBA" id="ARBA00022448"/>
    </source>
</evidence>
<dbReference type="EMBL" id="JACIUZ010000019">
    <property type="protein sequence ID" value="MBB1062472.1"/>
    <property type="molecule type" value="Genomic_DNA"/>
</dbReference>
<dbReference type="AlphaFoldDB" id="A0A7W3YC37"/>
<feature type="transmembrane region" description="Helical" evidence="8">
    <location>
        <begin position="204"/>
        <end position="221"/>
    </location>
</feature>
<keyword evidence="5 8" id="KW-0812">Transmembrane</keyword>
<dbReference type="InterPro" id="IPR002781">
    <property type="entry name" value="TM_pro_TauE-like"/>
</dbReference>
<evidence type="ECO:0000313" key="10">
    <source>
        <dbReference type="EMBL" id="MBB1085577.1"/>
    </source>
</evidence>
<feature type="transmembrane region" description="Helical" evidence="8">
    <location>
        <begin position="176"/>
        <end position="197"/>
    </location>
</feature>